<dbReference type="InterPro" id="IPR041715">
    <property type="entry name" value="HisRS-like_core"/>
</dbReference>
<proteinExistence type="inferred from homology"/>
<evidence type="ECO:0000256" key="4">
    <source>
        <dbReference type="ARBA" id="ARBA00022741"/>
    </source>
</evidence>
<dbReference type="InterPro" id="IPR045864">
    <property type="entry name" value="aa-tRNA-synth_II/BPL/LPL"/>
</dbReference>
<dbReference type="GO" id="GO:0006427">
    <property type="term" value="P:histidyl-tRNA aminoacylation"/>
    <property type="evidence" value="ECO:0007669"/>
    <property type="project" value="InterPro"/>
</dbReference>
<dbReference type="eggNOG" id="KOG1936">
    <property type="taxonomic scope" value="Eukaryota"/>
</dbReference>
<dbReference type="PROSITE" id="PS50862">
    <property type="entry name" value="AA_TRNA_LIGASE_II"/>
    <property type="match status" value="1"/>
</dbReference>
<evidence type="ECO:0000313" key="13">
    <source>
        <dbReference type="Proteomes" id="UP000002630"/>
    </source>
</evidence>
<dbReference type="Proteomes" id="UP000002630">
    <property type="component" value="Unassembled WGS sequence"/>
</dbReference>
<feature type="domain" description="Aminoacyl-transfer RNA synthetases class-II family profile" evidence="11">
    <location>
        <begin position="146"/>
        <end position="467"/>
    </location>
</feature>
<evidence type="ECO:0000256" key="3">
    <source>
        <dbReference type="ARBA" id="ARBA00022598"/>
    </source>
</evidence>
<dbReference type="EMBL" id="FN649760">
    <property type="protein sequence ID" value="CBJ27430.1"/>
    <property type="molecule type" value="Genomic_DNA"/>
</dbReference>
<dbReference type="FunFam" id="3.30.930.10:FF:000054">
    <property type="entry name" value="Histidine--tRNA ligase chloroplastic/mitochondrial"/>
    <property type="match status" value="1"/>
</dbReference>
<keyword evidence="5" id="KW-0067">ATP-binding</keyword>
<dbReference type="HAMAP" id="MF_00127">
    <property type="entry name" value="His_tRNA_synth"/>
    <property type="match status" value="1"/>
</dbReference>
<dbReference type="FunCoup" id="D7G621">
    <property type="interactions" value="31"/>
</dbReference>
<keyword evidence="3 12" id="KW-0436">Ligase</keyword>
<evidence type="ECO:0000313" key="12">
    <source>
        <dbReference type="EMBL" id="CBJ27430.1"/>
    </source>
</evidence>
<dbReference type="InterPro" id="IPR004516">
    <property type="entry name" value="HisRS/HisZ"/>
</dbReference>
<dbReference type="EC" id="6.1.1.21" evidence="2"/>
<evidence type="ECO:0000256" key="8">
    <source>
        <dbReference type="ARBA" id="ARBA00030619"/>
    </source>
</evidence>
<evidence type="ECO:0000256" key="9">
    <source>
        <dbReference type="ARBA" id="ARBA00047639"/>
    </source>
</evidence>
<feature type="compositionally biased region" description="Low complexity" evidence="10">
    <location>
        <begin position="72"/>
        <end position="83"/>
    </location>
</feature>
<evidence type="ECO:0000256" key="6">
    <source>
        <dbReference type="ARBA" id="ARBA00022917"/>
    </source>
</evidence>
<keyword evidence="4" id="KW-0547">Nucleotide-binding</keyword>
<feature type="region of interest" description="Disordered" evidence="10">
    <location>
        <begin position="60"/>
        <end position="83"/>
    </location>
</feature>
<dbReference type="AlphaFoldDB" id="D7G621"/>
<dbReference type="NCBIfam" id="TIGR00442">
    <property type="entry name" value="hisS"/>
    <property type="match status" value="1"/>
</dbReference>
<reference evidence="12 13" key="1">
    <citation type="journal article" date="2010" name="Nature">
        <title>The Ectocarpus genome and the independent evolution of multicellularity in brown algae.</title>
        <authorList>
            <person name="Cock J.M."/>
            <person name="Sterck L."/>
            <person name="Rouze P."/>
            <person name="Scornet D."/>
            <person name="Allen A.E."/>
            <person name="Amoutzias G."/>
            <person name="Anthouard V."/>
            <person name="Artiguenave F."/>
            <person name="Aury J.M."/>
            <person name="Badger J.H."/>
            <person name="Beszteri B."/>
            <person name="Billiau K."/>
            <person name="Bonnet E."/>
            <person name="Bothwell J.H."/>
            <person name="Bowler C."/>
            <person name="Boyen C."/>
            <person name="Brownlee C."/>
            <person name="Carrano C.J."/>
            <person name="Charrier B."/>
            <person name="Cho G.Y."/>
            <person name="Coelho S.M."/>
            <person name="Collen J."/>
            <person name="Corre E."/>
            <person name="Da Silva C."/>
            <person name="Delage L."/>
            <person name="Delaroque N."/>
            <person name="Dittami S.M."/>
            <person name="Doulbeau S."/>
            <person name="Elias M."/>
            <person name="Farnham G."/>
            <person name="Gachon C.M."/>
            <person name="Gschloessl B."/>
            <person name="Heesch S."/>
            <person name="Jabbari K."/>
            <person name="Jubin C."/>
            <person name="Kawai H."/>
            <person name="Kimura K."/>
            <person name="Kloareg B."/>
            <person name="Kupper F.C."/>
            <person name="Lang D."/>
            <person name="Le Bail A."/>
            <person name="Leblanc C."/>
            <person name="Lerouge P."/>
            <person name="Lohr M."/>
            <person name="Lopez P.J."/>
            <person name="Martens C."/>
            <person name="Maumus F."/>
            <person name="Michel G."/>
            <person name="Miranda-Saavedra D."/>
            <person name="Morales J."/>
            <person name="Moreau H."/>
            <person name="Motomura T."/>
            <person name="Nagasato C."/>
            <person name="Napoli C.A."/>
            <person name="Nelson D.R."/>
            <person name="Nyvall-Collen P."/>
            <person name="Peters A.F."/>
            <person name="Pommier C."/>
            <person name="Potin P."/>
            <person name="Poulain J."/>
            <person name="Quesneville H."/>
            <person name="Read B."/>
            <person name="Rensing S.A."/>
            <person name="Ritter A."/>
            <person name="Rousvoal S."/>
            <person name="Samanta M."/>
            <person name="Samson G."/>
            <person name="Schroeder D.C."/>
            <person name="Segurens B."/>
            <person name="Strittmatter M."/>
            <person name="Tonon T."/>
            <person name="Tregear J.W."/>
            <person name="Valentin K."/>
            <person name="von Dassow P."/>
            <person name="Yamagishi T."/>
            <person name="Van de Peer Y."/>
            <person name="Wincker P."/>
        </authorList>
    </citation>
    <scope>NUCLEOTIDE SEQUENCE [LARGE SCALE GENOMIC DNA]</scope>
    <source>
        <strain evidence="13">Ec32 / CCAP1310/4</strain>
    </source>
</reference>
<feature type="compositionally biased region" description="Basic and acidic residues" evidence="10">
    <location>
        <begin position="137"/>
        <end position="147"/>
    </location>
</feature>
<evidence type="ECO:0000256" key="2">
    <source>
        <dbReference type="ARBA" id="ARBA00012815"/>
    </source>
</evidence>
<dbReference type="GO" id="GO:0005524">
    <property type="term" value="F:ATP binding"/>
    <property type="evidence" value="ECO:0007669"/>
    <property type="project" value="UniProtKB-KW"/>
</dbReference>
<comment type="catalytic activity">
    <reaction evidence="9">
        <text>tRNA(His) + L-histidine + ATP = L-histidyl-tRNA(His) + AMP + diphosphate + H(+)</text>
        <dbReference type="Rhea" id="RHEA:17313"/>
        <dbReference type="Rhea" id="RHEA-COMP:9665"/>
        <dbReference type="Rhea" id="RHEA-COMP:9689"/>
        <dbReference type="ChEBI" id="CHEBI:15378"/>
        <dbReference type="ChEBI" id="CHEBI:30616"/>
        <dbReference type="ChEBI" id="CHEBI:33019"/>
        <dbReference type="ChEBI" id="CHEBI:57595"/>
        <dbReference type="ChEBI" id="CHEBI:78442"/>
        <dbReference type="ChEBI" id="CHEBI:78527"/>
        <dbReference type="ChEBI" id="CHEBI:456215"/>
        <dbReference type="EC" id="6.1.1.21"/>
    </reaction>
</comment>
<dbReference type="InParanoid" id="D7G621"/>
<evidence type="ECO:0000256" key="10">
    <source>
        <dbReference type="SAM" id="MobiDB-lite"/>
    </source>
</evidence>
<dbReference type="SUPFAM" id="SSF55681">
    <property type="entry name" value="Class II aaRS and biotin synthetases"/>
    <property type="match status" value="1"/>
</dbReference>
<keyword evidence="7" id="KW-0030">Aminoacyl-tRNA synthetase</keyword>
<organism evidence="12 13">
    <name type="scientific">Ectocarpus siliculosus</name>
    <name type="common">Brown alga</name>
    <name type="synonym">Conferva siliculosa</name>
    <dbReference type="NCBI Taxonomy" id="2880"/>
    <lineage>
        <taxon>Eukaryota</taxon>
        <taxon>Sar</taxon>
        <taxon>Stramenopiles</taxon>
        <taxon>Ochrophyta</taxon>
        <taxon>PX clade</taxon>
        <taxon>Phaeophyceae</taxon>
        <taxon>Ectocarpales</taxon>
        <taxon>Ectocarpaceae</taxon>
        <taxon>Ectocarpus</taxon>
    </lineage>
</organism>
<keyword evidence="6" id="KW-0648">Protein biosynthesis</keyword>
<protein>
    <recommendedName>
        <fullName evidence="2">histidine--tRNA ligase</fullName>
        <ecNumber evidence="2">6.1.1.21</ecNumber>
    </recommendedName>
    <alternativeName>
        <fullName evidence="8">Histidyl-tRNA synthetase</fullName>
    </alternativeName>
</protein>
<dbReference type="PANTHER" id="PTHR43707:SF1">
    <property type="entry name" value="HISTIDINE--TRNA LIGASE, MITOCHONDRIAL-RELATED"/>
    <property type="match status" value="1"/>
</dbReference>
<feature type="region of interest" description="Disordered" evidence="10">
    <location>
        <begin position="121"/>
        <end position="147"/>
    </location>
</feature>
<evidence type="ECO:0000256" key="7">
    <source>
        <dbReference type="ARBA" id="ARBA00023146"/>
    </source>
</evidence>
<gene>
    <name evidence="12" type="primary">HISRS</name>
    <name evidence="12" type="ORF">Esi_0071_0031</name>
</gene>
<dbReference type="Gene3D" id="3.40.50.800">
    <property type="entry name" value="Anticodon-binding domain"/>
    <property type="match status" value="1"/>
</dbReference>
<dbReference type="InterPro" id="IPR006195">
    <property type="entry name" value="aa-tRNA-synth_II"/>
</dbReference>
<dbReference type="Gene3D" id="3.30.930.10">
    <property type="entry name" value="Bira Bifunctional Protein, Domain 2"/>
    <property type="match status" value="1"/>
</dbReference>
<dbReference type="InterPro" id="IPR015807">
    <property type="entry name" value="His-tRNA-ligase"/>
</dbReference>
<dbReference type="Pfam" id="PF03129">
    <property type="entry name" value="HGTP_anticodon"/>
    <property type="match status" value="1"/>
</dbReference>
<name>D7G621_ECTSI</name>
<dbReference type="InterPro" id="IPR036621">
    <property type="entry name" value="Anticodon-bd_dom_sf"/>
</dbReference>
<evidence type="ECO:0000259" key="11">
    <source>
        <dbReference type="PROSITE" id="PS50862"/>
    </source>
</evidence>
<keyword evidence="13" id="KW-1185">Reference proteome</keyword>
<dbReference type="GO" id="GO:0005737">
    <property type="term" value="C:cytoplasm"/>
    <property type="evidence" value="ECO:0007669"/>
    <property type="project" value="InterPro"/>
</dbReference>
<dbReference type="OrthoDB" id="1906957at2759"/>
<dbReference type="Pfam" id="PF13393">
    <property type="entry name" value="tRNA-synt_His"/>
    <property type="match status" value="1"/>
</dbReference>
<sequence length="576" mass="61434">MRLQAQMLLSVASGSLGPAATVVRAFVPSASTAVRVHSAAASTRGAATAAAASSTTRLRAFSAGEPGPSVDRAAISSWGRGSSSRRSIACSAESGGKAGALGAAAEGGGGGRASAAVLQDAEKRGGAARGGPPAAVEKLDLKPPKGTRDVFPEDMRLRNWLFGHWRGVASSFGFEEYDAPVLESESLYTRKSGEEVTQQLYCFEDKGGRRVSLRPEMTPSLARMVMAKRKSLTLPVKWFSIPQCWRYERMTRGRRREHYQWNMDIWGVSGVAAEAELLGAMVTFFERVGLRAEDVGIRVNSRGVLTEVLHSLGVPGDKHTATCVLVDKLDKMPLEAVAGDLAELGLEETSVKRLLEVMELRDMGGVEAFLGKESPAAEELRKLFALAESYGISDWLVLDCSVVRGLAYYTGTVFEAFDRRGKLRAIAGGGRYDALLESFGGEALPAAGFGFGDAVIVELLSDRGLLPKEAGPGATAVVFGWDDELQGAATEVAASLRREGISVDLVLQPRKTKANFKHATRVGATYVVMVAPSEWEAGKVSVKDLRTSDQKELPVGEVASHILAGDVAISKEKRTD</sequence>
<dbReference type="PANTHER" id="PTHR43707">
    <property type="entry name" value="HISTIDYL-TRNA SYNTHETASE"/>
    <property type="match status" value="1"/>
</dbReference>
<dbReference type="GO" id="GO:0004821">
    <property type="term" value="F:histidine-tRNA ligase activity"/>
    <property type="evidence" value="ECO:0007669"/>
    <property type="project" value="UniProtKB-EC"/>
</dbReference>
<accession>D7G621</accession>
<dbReference type="SUPFAM" id="SSF52954">
    <property type="entry name" value="Class II aaRS ABD-related"/>
    <property type="match status" value="1"/>
</dbReference>
<comment type="similarity">
    <text evidence="1">Belongs to the class-II aminoacyl-tRNA synthetase family.</text>
</comment>
<dbReference type="STRING" id="2880.D7G621"/>
<evidence type="ECO:0000256" key="5">
    <source>
        <dbReference type="ARBA" id="ARBA00022840"/>
    </source>
</evidence>
<dbReference type="InterPro" id="IPR004154">
    <property type="entry name" value="Anticodon-bd"/>
</dbReference>
<dbReference type="CDD" id="cd00773">
    <property type="entry name" value="HisRS-like_core"/>
    <property type="match status" value="1"/>
</dbReference>
<evidence type="ECO:0000256" key="1">
    <source>
        <dbReference type="ARBA" id="ARBA00008226"/>
    </source>
</evidence>